<protein>
    <recommendedName>
        <fullName evidence="4">Apple domain-containing protein</fullName>
    </recommendedName>
</protein>
<sequence length="387" mass="42252">MKLSVTSVWTVLLITATAQSNNVITWFSTTRVSDTFSSSVEVRYGNTPITPVPTSTAPIAVVTSYINEAVASRNINRTSWLTVIETLPVEQQWDIIYTMGTTPPPTITIEGTATERVWTSPTVATVTFSQPTCINGAGPPKSTSTVYTGDYTPFPGQITTTKTAWPTAVTTHYFQTLYSRVFTFTGTTTTFTSTATRTTFLSTSVGTRTQDVNAMSYYTRTRYRHTVTETSRDDQLAYATKPVQVSCDPDKPATVTRAARCAPTNIIKERDGHGIELRVPLDHWTFPVGFPGKLLGIPGMDASECCQLCVDNEGCAVSTWEDSWSTGCNLYYFKSPGLNDTCGTVPLEYFADVWSLPEQANFVQVGCGSLKYLGRADSTCPACKVDG</sequence>
<feature type="chain" id="PRO_5042482861" description="Apple domain-containing protein" evidence="1">
    <location>
        <begin position="21"/>
        <end position="387"/>
    </location>
</feature>
<feature type="signal peptide" evidence="1">
    <location>
        <begin position="1"/>
        <end position="20"/>
    </location>
</feature>
<reference evidence="2" key="1">
    <citation type="submission" date="2023-06" db="EMBL/GenBank/DDBJ databases">
        <title>Genome-scale phylogeny and comparative genomics of the fungal order Sordariales.</title>
        <authorList>
            <consortium name="Lawrence Berkeley National Laboratory"/>
            <person name="Hensen N."/>
            <person name="Bonometti L."/>
            <person name="Westerberg I."/>
            <person name="Brannstrom I.O."/>
            <person name="Guillou S."/>
            <person name="Cros-Aarteil S."/>
            <person name="Calhoun S."/>
            <person name="Haridas S."/>
            <person name="Kuo A."/>
            <person name="Mondo S."/>
            <person name="Pangilinan J."/>
            <person name="Riley R."/>
            <person name="Labutti K."/>
            <person name="Andreopoulos B."/>
            <person name="Lipzen A."/>
            <person name="Chen C."/>
            <person name="Yanf M."/>
            <person name="Daum C."/>
            <person name="Ng V."/>
            <person name="Clum A."/>
            <person name="Steindorff A."/>
            <person name="Ohm R."/>
            <person name="Martin F."/>
            <person name="Silar P."/>
            <person name="Natvig D."/>
            <person name="Lalanne C."/>
            <person name="Gautier V."/>
            <person name="Ament-Velasquez S.L."/>
            <person name="Kruys A."/>
            <person name="Hutchinson M.I."/>
            <person name="Powell A.J."/>
            <person name="Barry K."/>
            <person name="Miller A.N."/>
            <person name="Grigoriev I.V."/>
            <person name="Debuchy R."/>
            <person name="Gladieux P."/>
            <person name="Thoren M.H."/>
            <person name="Johannesson H."/>
        </authorList>
    </citation>
    <scope>NUCLEOTIDE SEQUENCE</scope>
    <source>
        <strain evidence="2">PSN4</strain>
    </source>
</reference>
<organism evidence="2 3">
    <name type="scientific">Echria macrotheca</name>
    <dbReference type="NCBI Taxonomy" id="438768"/>
    <lineage>
        <taxon>Eukaryota</taxon>
        <taxon>Fungi</taxon>
        <taxon>Dikarya</taxon>
        <taxon>Ascomycota</taxon>
        <taxon>Pezizomycotina</taxon>
        <taxon>Sordariomycetes</taxon>
        <taxon>Sordariomycetidae</taxon>
        <taxon>Sordariales</taxon>
        <taxon>Schizotheciaceae</taxon>
        <taxon>Echria</taxon>
    </lineage>
</organism>
<gene>
    <name evidence="2" type="ORF">QBC47DRAFT_431461</name>
</gene>
<dbReference type="EMBL" id="MU839838">
    <property type="protein sequence ID" value="KAK1753138.1"/>
    <property type="molecule type" value="Genomic_DNA"/>
</dbReference>
<keyword evidence="1" id="KW-0732">Signal</keyword>
<comment type="caution">
    <text evidence="2">The sequence shown here is derived from an EMBL/GenBank/DDBJ whole genome shotgun (WGS) entry which is preliminary data.</text>
</comment>
<dbReference type="Proteomes" id="UP001239445">
    <property type="component" value="Unassembled WGS sequence"/>
</dbReference>
<keyword evidence="3" id="KW-1185">Reference proteome</keyword>
<evidence type="ECO:0008006" key="4">
    <source>
        <dbReference type="Google" id="ProtNLM"/>
    </source>
</evidence>
<proteinExistence type="predicted"/>
<name>A0AAJ0B9X6_9PEZI</name>
<evidence type="ECO:0000256" key="1">
    <source>
        <dbReference type="SAM" id="SignalP"/>
    </source>
</evidence>
<accession>A0AAJ0B9X6</accession>
<evidence type="ECO:0000313" key="3">
    <source>
        <dbReference type="Proteomes" id="UP001239445"/>
    </source>
</evidence>
<evidence type="ECO:0000313" key="2">
    <source>
        <dbReference type="EMBL" id="KAK1753138.1"/>
    </source>
</evidence>
<dbReference type="AlphaFoldDB" id="A0AAJ0B9X6"/>